<dbReference type="EMBL" id="JANBUH010000536">
    <property type="protein sequence ID" value="KAJ2750556.1"/>
    <property type="molecule type" value="Genomic_DNA"/>
</dbReference>
<comment type="caution">
    <text evidence="1">The sequence shown here is derived from an EMBL/GenBank/DDBJ whole genome shotgun (WGS) entry which is preliminary data.</text>
</comment>
<evidence type="ECO:0000313" key="2">
    <source>
        <dbReference type="Proteomes" id="UP001140011"/>
    </source>
</evidence>
<evidence type="ECO:0000313" key="1">
    <source>
        <dbReference type="EMBL" id="KAJ2750556.1"/>
    </source>
</evidence>
<name>A0A9W8L9Z6_9FUNG</name>
<accession>A0A9W8L9Z6</accession>
<reference evidence="1" key="1">
    <citation type="submission" date="2022-07" db="EMBL/GenBank/DDBJ databases">
        <title>Phylogenomic reconstructions and comparative analyses of Kickxellomycotina fungi.</title>
        <authorList>
            <person name="Reynolds N.K."/>
            <person name="Stajich J.E."/>
            <person name="Barry K."/>
            <person name="Grigoriev I.V."/>
            <person name="Crous P."/>
            <person name="Smith M.E."/>
        </authorList>
    </citation>
    <scope>NUCLEOTIDE SEQUENCE</scope>
    <source>
        <strain evidence="1">BCRC 34297</strain>
    </source>
</reference>
<dbReference type="AlphaFoldDB" id="A0A9W8L9Z6"/>
<gene>
    <name evidence="1" type="ORF">GGI19_005035</name>
</gene>
<proteinExistence type="predicted"/>
<organism evidence="1 2">
    <name type="scientific">Coemansia pectinata</name>
    <dbReference type="NCBI Taxonomy" id="1052879"/>
    <lineage>
        <taxon>Eukaryota</taxon>
        <taxon>Fungi</taxon>
        <taxon>Fungi incertae sedis</taxon>
        <taxon>Zoopagomycota</taxon>
        <taxon>Kickxellomycotina</taxon>
        <taxon>Kickxellomycetes</taxon>
        <taxon>Kickxellales</taxon>
        <taxon>Kickxellaceae</taxon>
        <taxon>Coemansia</taxon>
    </lineage>
</organism>
<dbReference type="Proteomes" id="UP001140011">
    <property type="component" value="Unassembled WGS sequence"/>
</dbReference>
<protein>
    <submittedName>
        <fullName evidence="1">Uncharacterized protein</fullName>
    </submittedName>
</protein>
<dbReference type="OrthoDB" id="1862401at2759"/>
<sequence>MALLDFPTLVGHLEMDGSGHTRVVVDKNNLNLPEYLESQSKHVDYTERISDNDIITALVSMLVAQSETEQTTWYWHLSSLTSLASSLVPSIFAQDRMFATEPTTSWSERCKVHGNAVFAGYLTNMLKNMTGGISARSLVLVVRRVRQLVSRVDAPYIAQLLDAIGCNF</sequence>
<keyword evidence="2" id="KW-1185">Reference proteome</keyword>